<keyword evidence="6 7" id="KW-0472">Membrane</keyword>
<proteinExistence type="predicted"/>
<evidence type="ECO:0000256" key="3">
    <source>
        <dbReference type="ARBA" id="ARBA00022692"/>
    </source>
</evidence>
<dbReference type="FunFam" id="1.20.1740.10:FF:000001">
    <property type="entry name" value="Amino acid permease"/>
    <property type="match status" value="1"/>
</dbReference>
<comment type="subcellular location">
    <subcellularLocation>
        <location evidence="1">Membrane</location>
        <topology evidence="1">Multi-pass membrane protein</topology>
    </subcellularLocation>
</comment>
<protein>
    <submittedName>
        <fullName evidence="9">Amino acid permease/ SLC12A domain-containing protein</fullName>
    </submittedName>
</protein>
<feature type="transmembrane region" description="Helical" evidence="7">
    <location>
        <begin position="309"/>
        <end position="334"/>
    </location>
</feature>
<keyword evidence="3 7" id="KW-0812">Transmembrane</keyword>
<name>A0A6A5Z987_9PLEO</name>
<dbReference type="Gene3D" id="1.20.1740.10">
    <property type="entry name" value="Amino acid/polyamine transporter I"/>
    <property type="match status" value="1"/>
</dbReference>
<keyword evidence="4" id="KW-0029">Amino-acid transport</keyword>
<dbReference type="Proteomes" id="UP000799770">
    <property type="component" value="Unassembled WGS sequence"/>
</dbReference>
<evidence type="ECO:0000313" key="9">
    <source>
        <dbReference type="EMBL" id="KAF2116089.1"/>
    </source>
</evidence>
<dbReference type="InterPro" id="IPR050524">
    <property type="entry name" value="APC_YAT"/>
</dbReference>
<feature type="transmembrane region" description="Helical" evidence="7">
    <location>
        <begin position="354"/>
        <end position="377"/>
    </location>
</feature>
<feature type="transmembrane region" description="Helical" evidence="7">
    <location>
        <begin position="141"/>
        <end position="160"/>
    </location>
</feature>
<dbReference type="EMBL" id="ML977321">
    <property type="protein sequence ID" value="KAF2116089.1"/>
    <property type="molecule type" value="Genomic_DNA"/>
</dbReference>
<feature type="transmembrane region" description="Helical" evidence="7">
    <location>
        <begin position="383"/>
        <end position="404"/>
    </location>
</feature>
<keyword evidence="5 7" id="KW-1133">Transmembrane helix</keyword>
<feature type="transmembrane region" description="Helical" evidence="7">
    <location>
        <begin position="458"/>
        <end position="478"/>
    </location>
</feature>
<evidence type="ECO:0000256" key="1">
    <source>
        <dbReference type="ARBA" id="ARBA00004141"/>
    </source>
</evidence>
<feature type="transmembrane region" description="Helical" evidence="7">
    <location>
        <begin position="424"/>
        <end position="446"/>
    </location>
</feature>
<dbReference type="PANTHER" id="PTHR43341">
    <property type="entry name" value="AMINO ACID PERMEASE"/>
    <property type="match status" value="1"/>
</dbReference>
<dbReference type="PANTHER" id="PTHR43341:SF3">
    <property type="entry name" value="AMINO-ACID PERMEASE PB1C11.02-RELATED"/>
    <property type="match status" value="1"/>
</dbReference>
<accession>A0A6A5Z987</accession>
<evidence type="ECO:0000256" key="6">
    <source>
        <dbReference type="ARBA" id="ARBA00023136"/>
    </source>
</evidence>
<dbReference type="GO" id="GO:0015171">
    <property type="term" value="F:amino acid transmembrane transporter activity"/>
    <property type="evidence" value="ECO:0007669"/>
    <property type="project" value="TreeGrafter"/>
</dbReference>
<evidence type="ECO:0000256" key="7">
    <source>
        <dbReference type="SAM" id="Phobius"/>
    </source>
</evidence>
<dbReference type="PIRSF" id="PIRSF006060">
    <property type="entry name" value="AA_transporter"/>
    <property type="match status" value="1"/>
</dbReference>
<dbReference type="InterPro" id="IPR004840">
    <property type="entry name" value="Amino_acid_permease_CS"/>
</dbReference>
<dbReference type="GO" id="GO:0016020">
    <property type="term" value="C:membrane"/>
    <property type="evidence" value="ECO:0007669"/>
    <property type="project" value="UniProtKB-SubCell"/>
</dbReference>
<dbReference type="PROSITE" id="PS00218">
    <property type="entry name" value="AMINO_ACID_PERMEASE_1"/>
    <property type="match status" value="1"/>
</dbReference>
<evidence type="ECO:0000256" key="5">
    <source>
        <dbReference type="ARBA" id="ARBA00022989"/>
    </source>
</evidence>
<evidence type="ECO:0000256" key="2">
    <source>
        <dbReference type="ARBA" id="ARBA00022448"/>
    </source>
</evidence>
<organism evidence="9 10">
    <name type="scientific">Lophiotrema nucula</name>
    <dbReference type="NCBI Taxonomy" id="690887"/>
    <lineage>
        <taxon>Eukaryota</taxon>
        <taxon>Fungi</taxon>
        <taxon>Dikarya</taxon>
        <taxon>Ascomycota</taxon>
        <taxon>Pezizomycotina</taxon>
        <taxon>Dothideomycetes</taxon>
        <taxon>Pleosporomycetidae</taxon>
        <taxon>Pleosporales</taxon>
        <taxon>Lophiotremataceae</taxon>
        <taxon>Lophiotrema</taxon>
    </lineage>
</organism>
<feature type="transmembrane region" description="Helical" evidence="7">
    <location>
        <begin position="258"/>
        <end position="279"/>
    </location>
</feature>
<dbReference type="AlphaFoldDB" id="A0A6A5Z987"/>
<dbReference type="OrthoDB" id="3900342at2759"/>
<gene>
    <name evidence="9" type="ORF">BDV96DRAFT_491881</name>
</gene>
<feature type="transmembrane region" description="Helical" evidence="7">
    <location>
        <begin position="34"/>
        <end position="51"/>
    </location>
</feature>
<dbReference type="Pfam" id="PF00324">
    <property type="entry name" value="AA_permease"/>
    <property type="match status" value="1"/>
</dbReference>
<sequence>MTDIEKGPYHDGLPAHDEHVVAADKLRRALSPRQVQMIAIGGTIGTGLFLGTGKALATGGPASLLICYAIVGGIVFVTMMALGEMAAYVPVAGSFCSYAGRYVDDSFGFALTWNYWFNDAVSTAADLVALQLIMEYWTTTFPWYALGLIVWALIVAANIINVRAYGELEYWLCLLKVVTIIVFIILSICVNAGANTDHRYIGGHNWHIPGAPFVGGIGGFASVFVTASFAYGGTESIAITAGETRDPARQLPRVVKNVFWRILLFYILSALMIGLNVAYNTPGLNSKATRTSPFTIAFQMAGSHVAGSFINAVILTSIVSAGNHALFAGSRLLYTLGINGHAPKAFTRLTRFQVPWVAVLFTSAISGILFGLSFVGAGQLWTWLQNIVGVSNQLSWICIGIASLRFRAGLKAQGKEHLLPFKNWTYPVGPIVAVVLNSFIVLVQGWSCFSPSFSAVDFVSYYIELPIFALMIVVWKLIKRTKFQRASEMDLVTDVYTIEDIEPEEKGWKGRGKKLGTWFCF</sequence>
<evidence type="ECO:0000313" key="10">
    <source>
        <dbReference type="Proteomes" id="UP000799770"/>
    </source>
</evidence>
<feature type="domain" description="Amino acid permease/ SLC12A" evidence="8">
    <location>
        <begin position="35"/>
        <end position="485"/>
    </location>
</feature>
<keyword evidence="2" id="KW-0813">Transport</keyword>
<evidence type="ECO:0000259" key="8">
    <source>
        <dbReference type="Pfam" id="PF00324"/>
    </source>
</evidence>
<reference evidence="9" key="1">
    <citation type="journal article" date="2020" name="Stud. Mycol.">
        <title>101 Dothideomycetes genomes: a test case for predicting lifestyles and emergence of pathogens.</title>
        <authorList>
            <person name="Haridas S."/>
            <person name="Albert R."/>
            <person name="Binder M."/>
            <person name="Bloem J."/>
            <person name="Labutti K."/>
            <person name="Salamov A."/>
            <person name="Andreopoulos B."/>
            <person name="Baker S."/>
            <person name="Barry K."/>
            <person name="Bills G."/>
            <person name="Bluhm B."/>
            <person name="Cannon C."/>
            <person name="Castanera R."/>
            <person name="Culley D."/>
            <person name="Daum C."/>
            <person name="Ezra D."/>
            <person name="Gonzalez J."/>
            <person name="Henrissat B."/>
            <person name="Kuo A."/>
            <person name="Liang C."/>
            <person name="Lipzen A."/>
            <person name="Lutzoni F."/>
            <person name="Magnuson J."/>
            <person name="Mondo S."/>
            <person name="Nolan M."/>
            <person name="Ohm R."/>
            <person name="Pangilinan J."/>
            <person name="Park H.-J."/>
            <person name="Ramirez L."/>
            <person name="Alfaro M."/>
            <person name="Sun H."/>
            <person name="Tritt A."/>
            <person name="Yoshinaga Y."/>
            <person name="Zwiers L.-H."/>
            <person name="Turgeon B."/>
            <person name="Goodwin S."/>
            <person name="Spatafora J."/>
            <person name="Crous P."/>
            <person name="Grigoriev I."/>
        </authorList>
    </citation>
    <scope>NUCLEOTIDE SEQUENCE</scope>
    <source>
        <strain evidence="9">CBS 627.86</strain>
    </source>
</reference>
<dbReference type="InterPro" id="IPR004841">
    <property type="entry name" value="AA-permease/SLC12A_dom"/>
</dbReference>
<feature type="transmembrane region" description="Helical" evidence="7">
    <location>
        <begin position="63"/>
        <end position="82"/>
    </location>
</feature>
<keyword evidence="10" id="KW-1185">Reference proteome</keyword>
<feature type="transmembrane region" description="Helical" evidence="7">
    <location>
        <begin position="172"/>
        <end position="194"/>
    </location>
</feature>
<feature type="transmembrane region" description="Helical" evidence="7">
    <location>
        <begin position="206"/>
        <end position="231"/>
    </location>
</feature>
<evidence type="ECO:0000256" key="4">
    <source>
        <dbReference type="ARBA" id="ARBA00022970"/>
    </source>
</evidence>